<evidence type="ECO:0008006" key="3">
    <source>
        <dbReference type="Google" id="ProtNLM"/>
    </source>
</evidence>
<proteinExistence type="predicted"/>
<dbReference type="Proteomes" id="UP001454036">
    <property type="component" value="Unassembled WGS sequence"/>
</dbReference>
<dbReference type="AlphaFoldDB" id="A0AAV3RTV7"/>
<comment type="caution">
    <text evidence="1">The sequence shown here is derived from an EMBL/GenBank/DDBJ whole genome shotgun (WGS) entry which is preliminary data.</text>
</comment>
<organism evidence="1 2">
    <name type="scientific">Lithospermum erythrorhizon</name>
    <name type="common">Purple gromwell</name>
    <name type="synonym">Lithospermum officinale var. erythrorhizon</name>
    <dbReference type="NCBI Taxonomy" id="34254"/>
    <lineage>
        <taxon>Eukaryota</taxon>
        <taxon>Viridiplantae</taxon>
        <taxon>Streptophyta</taxon>
        <taxon>Embryophyta</taxon>
        <taxon>Tracheophyta</taxon>
        <taxon>Spermatophyta</taxon>
        <taxon>Magnoliopsida</taxon>
        <taxon>eudicotyledons</taxon>
        <taxon>Gunneridae</taxon>
        <taxon>Pentapetalae</taxon>
        <taxon>asterids</taxon>
        <taxon>lamiids</taxon>
        <taxon>Boraginales</taxon>
        <taxon>Boraginaceae</taxon>
        <taxon>Boraginoideae</taxon>
        <taxon>Lithospermeae</taxon>
        <taxon>Lithospermum</taxon>
    </lineage>
</organism>
<protein>
    <recommendedName>
        <fullName evidence="3">Transmembrane protein</fullName>
    </recommendedName>
</protein>
<keyword evidence="2" id="KW-1185">Reference proteome</keyword>
<reference evidence="1 2" key="1">
    <citation type="submission" date="2024-01" db="EMBL/GenBank/DDBJ databases">
        <title>The complete chloroplast genome sequence of Lithospermum erythrorhizon: insights into the phylogenetic relationship among Boraginaceae species and the maternal lineages of purple gromwells.</title>
        <authorList>
            <person name="Okada T."/>
            <person name="Watanabe K."/>
        </authorList>
    </citation>
    <scope>NUCLEOTIDE SEQUENCE [LARGE SCALE GENOMIC DNA]</scope>
</reference>
<name>A0AAV3RTV7_LITER</name>
<accession>A0AAV3RTV7</accession>
<evidence type="ECO:0000313" key="1">
    <source>
        <dbReference type="EMBL" id="GAA0184300.1"/>
    </source>
</evidence>
<dbReference type="EMBL" id="BAABME010011792">
    <property type="protein sequence ID" value="GAA0184300.1"/>
    <property type="molecule type" value="Genomic_DNA"/>
</dbReference>
<sequence>MFVARGSGGMVKVRPLAHWLAIVVRFCIEFLSVEFSSNSHWNQSLFQAISDSSILRLWWWRFGVYLLFSVCVRSLFGASLFWGRAWGEWVLRGLVFTCWRCAWLILSGVLICSSPSLEEGSLVKIGGRVFGRLLIVSVLF</sequence>
<gene>
    <name evidence="1" type="ORF">LIER_31588</name>
</gene>
<evidence type="ECO:0000313" key="2">
    <source>
        <dbReference type="Proteomes" id="UP001454036"/>
    </source>
</evidence>